<sequence>MCKNIYWQCIICMTAIRNSSIPDLCHYARVSGFECLPHEQEQWPVPLYSTCLICKEKRRPYRGRRRRRYLAPATTPGVVEFEEGNSDTQADGYDWDHLKESYIWYWIPMPLASSFAAQSITGSDDFHFPDCEMYDDERSRASDNTSESTISRDSDPRVLEEEEKDVWVSNSDSLQEHGPTSTNHRSFIPVPVRRAREPAREGSRRMRSNIPVASSRVRREQRQISAEIDWETGSRIVGLDDFDWQHFDSVTF</sequence>
<gene>
    <name evidence="2" type="ORF">N7509_003143</name>
</gene>
<evidence type="ECO:0000256" key="1">
    <source>
        <dbReference type="SAM" id="MobiDB-lite"/>
    </source>
</evidence>
<dbReference type="GeneID" id="81366760"/>
<accession>A0A9X0BB73</accession>
<evidence type="ECO:0000313" key="3">
    <source>
        <dbReference type="Proteomes" id="UP001147747"/>
    </source>
</evidence>
<feature type="compositionally biased region" description="Polar residues" evidence="1">
    <location>
        <begin position="168"/>
        <end position="185"/>
    </location>
</feature>
<reference evidence="2" key="1">
    <citation type="submission" date="2022-12" db="EMBL/GenBank/DDBJ databases">
        <authorList>
            <person name="Petersen C."/>
        </authorList>
    </citation>
    <scope>NUCLEOTIDE SEQUENCE</scope>
    <source>
        <strain evidence="2">IBT 29677</strain>
    </source>
</reference>
<protein>
    <submittedName>
        <fullName evidence="2">Uncharacterized protein</fullName>
    </submittedName>
</protein>
<proteinExistence type="predicted"/>
<organism evidence="2 3">
    <name type="scientific">Penicillium cosmopolitanum</name>
    <dbReference type="NCBI Taxonomy" id="1131564"/>
    <lineage>
        <taxon>Eukaryota</taxon>
        <taxon>Fungi</taxon>
        <taxon>Dikarya</taxon>
        <taxon>Ascomycota</taxon>
        <taxon>Pezizomycotina</taxon>
        <taxon>Eurotiomycetes</taxon>
        <taxon>Eurotiomycetidae</taxon>
        <taxon>Eurotiales</taxon>
        <taxon>Aspergillaceae</taxon>
        <taxon>Penicillium</taxon>
    </lineage>
</organism>
<keyword evidence="3" id="KW-1185">Reference proteome</keyword>
<dbReference type="EMBL" id="JAPZBU010000005">
    <property type="protein sequence ID" value="KAJ5403272.1"/>
    <property type="molecule type" value="Genomic_DNA"/>
</dbReference>
<dbReference type="Proteomes" id="UP001147747">
    <property type="component" value="Unassembled WGS sequence"/>
</dbReference>
<dbReference type="RefSeq" id="XP_056490514.1">
    <property type="nucleotide sequence ID" value="XM_056627780.1"/>
</dbReference>
<feature type="region of interest" description="Disordered" evidence="1">
    <location>
        <begin position="137"/>
        <end position="186"/>
    </location>
</feature>
<reference evidence="2" key="2">
    <citation type="journal article" date="2023" name="IMA Fungus">
        <title>Comparative genomic study of the Penicillium genus elucidates a diverse pangenome and 15 lateral gene transfer events.</title>
        <authorList>
            <person name="Petersen C."/>
            <person name="Sorensen T."/>
            <person name="Nielsen M.R."/>
            <person name="Sondergaard T.E."/>
            <person name="Sorensen J.L."/>
            <person name="Fitzpatrick D.A."/>
            <person name="Frisvad J.C."/>
            <person name="Nielsen K.L."/>
        </authorList>
    </citation>
    <scope>NUCLEOTIDE SEQUENCE</scope>
    <source>
        <strain evidence="2">IBT 29677</strain>
    </source>
</reference>
<dbReference type="AlphaFoldDB" id="A0A9X0BB73"/>
<evidence type="ECO:0000313" key="2">
    <source>
        <dbReference type="EMBL" id="KAJ5403272.1"/>
    </source>
</evidence>
<name>A0A9X0BB73_9EURO</name>
<comment type="caution">
    <text evidence="2">The sequence shown here is derived from an EMBL/GenBank/DDBJ whole genome shotgun (WGS) entry which is preliminary data.</text>
</comment>
<feature type="compositionally biased region" description="Basic and acidic residues" evidence="1">
    <location>
        <begin position="150"/>
        <end position="159"/>
    </location>
</feature>